<dbReference type="STRING" id="6573.A0A210QNE2"/>
<name>A0A210QNE2_MIZYE</name>
<dbReference type="InterPro" id="IPR058913">
    <property type="entry name" value="Integrase_dom_put"/>
</dbReference>
<dbReference type="AlphaFoldDB" id="A0A210QNE2"/>
<organism evidence="2 3">
    <name type="scientific">Mizuhopecten yessoensis</name>
    <name type="common">Japanese scallop</name>
    <name type="synonym">Patinopecten yessoensis</name>
    <dbReference type="NCBI Taxonomy" id="6573"/>
    <lineage>
        <taxon>Eukaryota</taxon>
        <taxon>Metazoa</taxon>
        <taxon>Spiralia</taxon>
        <taxon>Lophotrochozoa</taxon>
        <taxon>Mollusca</taxon>
        <taxon>Bivalvia</taxon>
        <taxon>Autobranchia</taxon>
        <taxon>Pteriomorphia</taxon>
        <taxon>Pectinida</taxon>
        <taxon>Pectinoidea</taxon>
        <taxon>Pectinidae</taxon>
        <taxon>Mizuhopecten</taxon>
    </lineage>
</organism>
<dbReference type="PANTHER" id="PTHR46791">
    <property type="entry name" value="EXPRESSED PROTEIN"/>
    <property type="match status" value="1"/>
</dbReference>
<evidence type="ECO:0000313" key="3">
    <source>
        <dbReference type="Proteomes" id="UP000242188"/>
    </source>
</evidence>
<evidence type="ECO:0000259" key="1">
    <source>
        <dbReference type="Pfam" id="PF24764"/>
    </source>
</evidence>
<sequence>MKLIRWKIATHGAINGCSRLILYLSSSPDNKSSTVFHKFVTACTKYGLPARVRSDPGREHFTRLLTANRLASAGKKKWAFSTTAMLFFLLSEAIKLVPS</sequence>
<feature type="domain" description="Integrase core" evidence="1">
    <location>
        <begin position="1"/>
        <end position="66"/>
    </location>
</feature>
<protein>
    <recommendedName>
        <fullName evidence="1">Integrase core domain-containing protein</fullName>
    </recommendedName>
</protein>
<reference evidence="2 3" key="1">
    <citation type="journal article" date="2017" name="Nat. Ecol. Evol.">
        <title>Scallop genome provides insights into evolution of bilaterian karyotype and development.</title>
        <authorList>
            <person name="Wang S."/>
            <person name="Zhang J."/>
            <person name="Jiao W."/>
            <person name="Li J."/>
            <person name="Xun X."/>
            <person name="Sun Y."/>
            <person name="Guo X."/>
            <person name="Huan P."/>
            <person name="Dong B."/>
            <person name="Zhang L."/>
            <person name="Hu X."/>
            <person name="Sun X."/>
            <person name="Wang J."/>
            <person name="Zhao C."/>
            <person name="Wang Y."/>
            <person name="Wang D."/>
            <person name="Huang X."/>
            <person name="Wang R."/>
            <person name="Lv J."/>
            <person name="Li Y."/>
            <person name="Zhang Z."/>
            <person name="Liu B."/>
            <person name="Lu W."/>
            <person name="Hui Y."/>
            <person name="Liang J."/>
            <person name="Zhou Z."/>
            <person name="Hou R."/>
            <person name="Li X."/>
            <person name="Liu Y."/>
            <person name="Li H."/>
            <person name="Ning X."/>
            <person name="Lin Y."/>
            <person name="Zhao L."/>
            <person name="Xing Q."/>
            <person name="Dou J."/>
            <person name="Li Y."/>
            <person name="Mao J."/>
            <person name="Guo H."/>
            <person name="Dou H."/>
            <person name="Li T."/>
            <person name="Mu C."/>
            <person name="Jiang W."/>
            <person name="Fu Q."/>
            <person name="Fu X."/>
            <person name="Miao Y."/>
            <person name="Liu J."/>
            <person name="Yu Q."/>
            <person name="Li R."/>
            <person name="Liao H."/>
            <person name="Li X."/>
            <person name="Kong Y."/>
            <person name="Jiang Z."/>
            <person name="Chourrout D."/>
            <person name="Li R."/>
            <person name="Bao Z."/>
        </authorList>
    </citation>
    <scope>NUCLEOTIDE SEQUENCE [LARGE SCALE GENOMIC DNA]</scope>
    <source>
        <strain evidence="2 3">PY_sf001</strain>
    </source>
</reference>
<comment type="caution">
    <text evidence="2">The sequence shown here is derived from an EMBL/GenBank/DDBJ whole genome shotgun (WGS) entry which is preliminary data.</text>
</comment>
<dbReference type="EMBL" id="NEDP02002729">
    <property type="protein sequence ID" value="OWF50242.1"/>
    <property type="molecule type" value="Genomic_DNA"/>
</dbReference>
<keyword evidence="3" id="KW-1185">Reference proteome</keyword>
<dbReference type="Proteomes" id="UP000242188">
    <property type="component" value="Unassembled WGS sequence"/>
</dbReference>
<gene>
    <name evidence="2" type="ORF">KP79_PYT20707</name>
</gene>
<dbReference type="Pfam" id="PF24764">
    <property type="entry name" value="rva_4"/>
    <property type="match status" value="1"/>
</dbReference>
<dbReference type="PANTHER" id="PTHR46791:SF5">
    <property type="entry name" value="CLR5 DOMAIN-CONTAINING PROTEIN-RELATED"/>
    <property type="match status" value="1"/>
</dbReference>
<accession>A0A210QNE2</accession>
<proteinExistence type="predicted"/>
<evidence type="ECO:0000313" key="2">
    <source>
        <dbReference type="EMBL" id="OWF50242.1"/>
    </source>
</evidence>